<dbReference type="PANTHER" id="PTHR23028">
    <property type="entry name" value="ACETYLTRANSFERASE"/>
    <property type="match status" value="1"/>
</dbReference>
<accession>A0A1H6BZ40</accession>
<dbReference type="AlphaFoldDB" id="A0A1H6BZ40"/>
<name>A0A1H6BZ40_9VIBR</name>
<keyword evidence="3" id="KW-0012">Acyltransferase</keyword>
<dbReference type="GO" id="GO:0000271">
    <property type="term" value="P:polysaccharide biosynthetic process"/>
    <property type="evidence" value="ECO:0007669"/>
    <property type="project" value="TreeGrafter"/>
</dbReference>
<feature type="transmembrane region" description="Helical" evidence="1">
    <location>
        <begin position="44"/>
        <end position="66"/>
    </location>
</feature>
<feature type="transmembrane region" description="Helical" evidence="1">
    <location>
        <begin position="112"/>
        <end position="131"/>
    </location>
</feature>
<dbReference type="GO" id="GO:0016747">
    <property type="term" value="F:acyltransferase activity, transferring groups other than amino-acyl groups"/>
    <property type="evidence" value="ECO:0007669"/>
    <property type="project" value="InterPro"/>
</dbReference>
<feature type="transmembrane region" description="Helical" evidence="1">
    <location>
        <begin position="310"/>
        <end position="330"/>
    </location>
</feature>
<keyword evidence="4" id="KW-1185">Reference proteome</keyword>
<evidence type="ECO:0000313" key="3">
    <source>
        <dbReference type="EMBL" id="SEG65932.1"/>
    </source>
</evidence>
<sequence>MNNSNDILDNNPVRDNNFDLIRIVLSTIVFMYHISVLSPIDGIVFGFFSGEFAVECFFVISGYLIVYSYNKSNSLKKYSKSRIVRILPLYLIVILLTFILGLIISNVDIKDFVYNGGLKFIIFNSIFMNFMSPSLPGVFEDNVITAVNGSLWTIKIEVMFYFAVPLIFDWINKGTKRYFAILILYALSILCFYFIRFLIIEHGVNPSINNQLPSLLCFFMAGAVLNYIRPSDKLMFVLFLLSTMYLLVFDKIYAIHPIALASVVYFFSYLIPFRIIIPKCIGDISYGMYIVHFPVIQYFTSRGWLNDFGWGFLLCILVVIVLSLLSWHCLEKRLLKYNKSRDRDDLLYSKESIKII</sequence>
<dbReference type="InterPro" id="IPR050879">
    <property type="entry name" value="Acyltransferase_3"/>
</dbReference>
<reference evidence="4" key="1">
    <citation type="submission" date="2016-10" db="EMBL/GenBank/DDBJ databases">
        <authorList>
            <person name="Varghese N."/>
            <person name="Submissions S."/>
        </authorList>
    </citation>
    <scope>NUCLEOTIDE SEQUENCE [LARGE SCALE GENOMIC DNA]</scope>
    <source>
        <strain evidence="4">CGMCC 1.7062</strain>
    </source>
</reference>
<dbReference type="PANTHER" id="PTHR23028:SF53">
    <property type="entry name" value="ACYL_TRANSF_3 DOMAIN-CONTAINING PROTEIN"/>
    <property type="match status" value="1"/>
</dbReference>
<keyword evidence="1" id="KW-0812">Transmembrane</keyword>
<gene>
    <name evidence="3" type="ORF">SAMN04488244_1284</name>
</gene>
<feature type="transmembrane region" description="Helical" evidence="1">
    <location>
        <begin position="235"/>
        <end position="252"/>
    </location>
</feature>
<keyword evidence="1" id="KW-0472">Membrane</keyword>
<feature type="transmembrane region" description="Helical" evidence="1">
    <location>
        <begin position="20"/>
        <end position="37"/>
    </location>
</feature>
<protein>
    <submittedName>
        <fullName evidence="3">Peptidoglycan/LPS O-acetylase OafA/YrhL, contains acyltransferase and SGNH-hydrolase domains</fullName>
    </submittedName>
</protein>
<keyword evidence="3" id="KW-0808">Transferase</keyword>
<organism evidence="3 4">
    <name type="scientific">Vibrio hangzhouensis</name>
    <dbReference type="NCBI Taxonomy" id="462991"/>
    <lineage>
        <taxon>Bacteria</taxon>
        <taxon>Pseudomonadati</taxon>
        <taxon>Pseudomonadota</taxon>
        <taxon>Gammaproteobacteria</taxon>
        <taxon>Vibrionales</taxon>
        <taxon>Vibrionaceae</taxon>
        <taxon>Vibrio</taxon>
    </lineage>
</organism>
<feature type="transmembrane region" description="Helical" evidence="1">
    <location>
        <begin position="258"/>
        <end position="277"/>
    </location>
</feature>
<proteinExistence type="predicted"/>
<evidence type="ECO:0000256" key="1">
    <source>
        <dbReference type="SAM" id="Phobius"/>
    </source>
</evidence>
<dbReference type="Proteomes" id="UP000236721">
    <property type="component" value="Unassembled WGS sequence"/>
</dbReference>
<evidence type="ECO:0000259" key="2">
    <source>
        <dbReference type="Pfam" id="PF01757"/>
    </source>
</evidence>
<keyword evidence="3" id="KW-0378">Hydrolase</keyword>
<feature type="transmembrane region" description="Helical" evidence="1">
    <location>
        <begin position="151"/>
        <end position="171"/>
    </location>
</feature>
<dbReference type="GO" id="GO:0016787">
    <property type="term" value="F:hydrolase activity"/>
    <property type="evidence" value="ECO:0007669"/>
    <property type="project" value="UniProtKB-KW"/>
</dbReference>
<feature type="transmembrane region" description="Helical" evidence="1">
    <location>
        <begin position="178"/>
        <end position="199"/>
    </location>
</feature>
<feature type="transmembrane region" description="Helical" evidence="1">
    <location>
        <begin position="211"/>
        <end position="228"/>
    </location>
</feature>
<dbReference type="GO" id="GO:0016020">
    <property type="term" value="C:membrane"/>
    <property type="evidence" value="ECO:0007669"/>
    <property type="project" value="TreeGrafter"/>
</dbReference>
<keyword evidence="1" id="KW-1133">Transmembrane helix</keyword>
<feature type="transmembrane region" description="Helical" evidence="1">
    <location>
        <begin position="86"/>
        <end position="105"/>
    </location>
</feature>
<dbReference type="Pfam" id="PF01757">
    <property type="entry name" value="Acyl_transf_3"/>
    <property type="match status" value="1"/>
</dbReference>
<dbReference type="EMBL" id="FNVG01000028">
    <property type="protein sequence ID" value="SEG65932.1"/>
    <property type="molecule type" value="Genomic_DNA"/>
</dbReference>
<feature type="domain" description="Acyltransferase 3" evidence="2">
    <location>
        <begin position="16"/>
        <end position="326"/>
    </location>
</feature>
<evidence type="ECO:0000313" key="4">
    <source>
        <dbReference type="Proteomes" id="UP000236721"/>
    </source>
</evidence>
<dbReference type="InterPro" id="IPR002656">
    <property type="entry name" value="Acyl_transf_3_dom"/>
</dbReference>